<dbReference type="Proteomes" id="UP000295310">
    <property type="component" value="Unassembled WGS sequence"/>
</dbReference>
<dbReference type="OrthoDB" id="9808239at2"/>
<dbReference type="PROSITE" id="PS50943">
    <property type="entry name" value="HTH_CROC1"/>
    <property type="match status" value="1"/>
</dbReference>
<dbReference type="SUPFAM" id="SSF47413">
    <property type="entry name" value="lambda repressor-like DNA-binding domains"/>
    <property type="match status" value="1"/>
</dbReference>
<reference evidence="2 3" key="1">
    <citation type="submission" date="2019-01" db="EMBL/GenBank/DDBJ databases">
        <title>Draft genome sequences of the type strains of six Macrococcus species.</title>
        <authorList>
            <person name="Mazhar S."/>
            <person name="Altermann E."/>
            <person name="Hill C."/>
            <person name="Mcauliffe O."/>
        </authorList>
    </citation>
    <scope>NUCLEOTIDE SEQUENCE [LARGE SCALE GENOMIC DNA]</scope>
    <source>
        <strain evidence="2 3">CCM4811</strain>
    </source>
</reference>
<comment type="caution">
    <text evidence="2">The sequence shown here is derived from an EMBL/GenBank/DDBJ whole genome shotgun (WGS) entry which is preliminary data.</text>
</comment>
<proteinExistence type="predicted"/>
<evidence type="ECO:0000259" key="1">
    <source>
        <dbReference type="PROSITE" id="PS50943"/>
    </source>
</evidence>
<accession>A0A4R6BFX0</accession>
<feature type="domain" description="HTH cro/C1-type" evidence="1">
    <location>
        <begin position="10"/>
        <end position="64"/>
    </location>
</feature>
<dbReference type="InterPro" id="IPR010982">
    <property type="entry name" value="Lambda_DNA-bd_dom_sf"/>
</dbReference>
<dbReference type="GO" id="GO:0003677">
    <property type="term" value="F:DNA binding"/>
    <property type="evidence" value="ECO:0007669"/>
    <property type="project" value="InterPro"/>
</dbReference>
<name>A0A4R6BFX0_9STAP</name>
<organism evidence="2 3">
    <name type="scientific">Macrococcus brunensis</name>
    <dbReference type="NCBI Taxonomy" id="198483"/>
    <lineage>
        <taxon>Bacteria</taxon>
        <taxon>Bacillati</taxon>
        <taxon>Bacillota</taxon>
        <taxon>Bacilli</taxon>
        <taxon>Bacillales</taxon>
        <taxon>Staphylococcaceae</taxon>
        <taxon>Macrococcus</taxon>
    </lineage>
</organism>
<dbReference type="CDD" id="cd00093">
    <property type="entry name" value="HTH_XRE"/>
    <property type="match status" value="1"/>
</dbReference>
<dbReference type="Gene3D" id="1.10.260.40">
    <property type="entry name" value="lambda repressor-like DNA-binding domains"/>
    <property type="match status" value="1"/>
</dbReference>
<protein>
    <submittedName>
        <fullName evidence="2">XRE family transcriptional regulator</fullName>
    </submittedName>
</protein>
<evidence type="ECO:0000313" key="3">
    <source>
        <dbReference type="Proteomes" id="UP000295310"/>
    </source>
</evidence>
<dbReference type="RefSeq" id="WP_133431246.1">
    <property type="nucleotide sequence ID" value="NZ_SCWA01000003.1"/>
</dbReference>
<dbReference type="EMBL" id="SCWA01000003">
    <property type="protein sequence ID" value="TDL98653.1"/>
    <property type="molecule type" value="Genomic_DNA"/>
</dbReference>
<dbReference type="AlphaFoldDB" id="A0A4R6BFX0"/>
<dbReference type="Pfam" id="PF13560">
    <property type="entry name" value="HTH_31"/>
    <property type="match status" value="1"/>
</dbReference>
<keyword evidence="3" id="KW-1185">Reference proteome</keyword>
<sequence>MNNTEIMEAIKYHRENLGYTSTEVAEVIGYSVSKYSRLENHKQPILGWELLAIARYFGMSVEELTTIPKRKR</sequence>
<evidence type="ECO:0000313" key="2">
    <source>
        <dbReference type="EMBL" id="TDL98653.1"/>
    </source>
</evidence>
<dbReference type="SMART" id="SM00530">
    <property type="entry name" value="HTH_XRE"/>
    <property type="match status" value="1"/>
</dbReference>
<gene>
    <name evidence="2" type="ORF">ERX27_02430</name>
</gene>
<dbReference type="InterPro" id="IPR001387">
    <property type="entry name" value="Cro/C1-type_HTH"/>
</dbReference>